<organism evidence="1 2">
    <name type="scientific">Anaeromyces robustus</name>
    <dbReference type="NCBI Taxonomy" id="1754192"/>
    <lineage>
        <taxon>Eukaryota</taxon>
        <taxon>Fungi</taxon>
        <taxon>Fungi incertae sedis</taxon>
        <taxon>Chytridiomycota</taxon>
        <taxon>Chytridiomycota incertae sedis</taxon>
        <taxon>Neocallimastigomycetes</taxon>
        <taxon>Neocallimastigales</taxon>
        <taxon>Neocallimastigaceae</taxon>
        <taxon>Anaeromyces</taxon>
    </lineage>
</organism>
<comment type="caution">
    <text evidence="1">The sequence shown here is derived from an EMBL/GenBank/DDBJ whole genome shotgun (WGS) entry which is preliminary data.</text>
</comment>
<dbReference type="Proteomes" id="UP000193944">
    <property type="component" value="Unassembled WGS sequence"/>
</dbReference>
<gene>
    <name evidence="1" type="ORF">BCR32DRAFT_298557</name>
</gene>
<reference evidence="1 2" key="1">
    <citation type="submission" date="2016-08" db="EMBL/GenBank/DDBJ databases">
        <title>A Parts List for Fungal Cellulosomes Revealed by Comparative Genomics.</title>
        <authorList>
            <consortium name="DOE Joint Genome Institute"/>
            <person name="Haitjema C.H."/>
            <person name="Gilmore S.P."/>
            <person name="Henske J.K."/>
            <person name="Solomon K.V."/>
            <person name="De Groot R."/>
            <person name="Kuo A."/>
            <person name="Mondo S.J."/>
            <person name="Salamov A.A."/>
            <person name="Labutti K."/>
            <person name="Zhao Z."/>
            <person name="Chiniquy J."/>
            <person name="Barry K."/>
            <person name="Brewer H.M."/>
            <person name="Purvine S.O."/>
            <person name="Wright A.T."/>
            <person name="Boxma B."/>
            <person name="Van Alen T."/>
            <person name="Hackstein J.H."/>
            <person name="Baker S.E."/>
            <person name="Grigoriev I.V."/>
            <person name="O'Malley M.A."/>
        </authorList>
    </citation>
    <scope>NUCLEOTIDE SEQUENCE [LARGE SCALE GENOMIC DNA]</scope>
    <source>
        <strain evidence="1 2">S4</strain>
    </source>
</reference>
<keyword evidence="2" id="KW-1185">Reference proteome</keyword>
<sequence>MPSFESTRIAKPKGMRNDFNTKYSMKKGNQNHIPIMQPRDKSGASISNITFNLWNSILPEGQVYHYVNNKNNNMELIYKIRNLYMYFSHIYLWATTINKYNILNLENQFYENNDFKNLKNQSSSFRLLQQLNDYMILKVFKMNI</sequence>
<proteinExistence type="predicted"/>
<accession>A0A1Y1VJ34</accession>
<reference evidence="1 2" key="2">
    <citation type="submission" date="2016-08" db="EMBL/GenBank/DDBJ databases">
        <title>Pervasive Adenine N6-methylation of Active Genes in Fungi.</title>
        <authorList>
            <consortium name="DOE Joint Genome Institute"/>
            <person name="Mondo S.J."/>
            <person name="Dannebaum R.O."/>
            <person name="Kuo R.C."/>
            <person name="Labutti K."/>
            <person name="Haridas S."/>
            <person name="Kuo A."/>
            <person name="Salamov A."/>
            <person name="Ahrendt S.R."/>
            <person name="Lipzen A."/>
            <person name="Sullivan W."/>
            <person name="Andreopoulos W.B."/>
            <person name="Clum A."/>
            <person name="Lindquist E."/>
            <person name="Daum C."/>
            <person name="Ramamoorthy G.K."/>
            <person name="Gryganskyi A."/>
            <person name="Culley D."/>
            <person name="Magnuson J.K."/>
            <person name="James T.Y."/>
            <person name="O'Malley M.A."/>
            <person name="Stajich J.E."/>
            <person name="Spatafora J.W."/>
            <person name="Visel A."/>
            <person name="Grigoriev I.V."/>
        </authorList>
    </citation>
    <scope>NUCLEOTIDE SEQUENCE [LARGE SCALE GENOMIC DNA]</scope>
    <source>
        <strain evidence="1 2">S4</strain>
    </source>
</reference>
<dbReference type="EMBL" id="MCFG01000706">
    <property type="protein sequence ID" value="ORX57674.1"/>
    <property type="molecule type" value="Genomic_DNA"/>
</dbReference>
<protein>
    <submittedName>
        <fullName evidence="1">Uncharacterized protein</fullName>
    </submittedName>
</protein>
<evidence type="ECO:0000313" key="2">
    <source>
        <dbReference type="Proteomes" id="UP000193944"/>
    </source>
</evidence>
<name>A0A1Y1VJ34_9FUNG</name>
<evidence type="ECO:0000313" key="1">
    <source>
        <dbReference type="EMBL" id="ORX57674.1"/>
    </source>
</evidence>
<dbReference type="AlphaFoldDB" id="A0A1Y1VJ34"/>